<accession>A0A5C8UUE0</accession>
<keyword evidence="3" id="KW-1185">Reference proteome</keyword>
<dbReference type="PANTHER" id="PTHR30445">
    <property type="entry name" value="K(+)_H(+) ANTIPORTER SUBUNIT KHTT"/>
    <property type="match status" value="1"/>
</dbReference>
<feature type="domain" description="RCK C-terminal" evidence="1">
    <location>
        <begin position="77"/>
        <end position="161"/>
    </location>
</feature>
<dbReference type="GO" id="GO:0006813">
    <property type="term" value="P:potassium ion transport"/>
    <property type="evidence" value="ECO:0007669"/>
    <property type="project" value="InterPro"/>
</dbReference>
<dbReference type="Proteomes" id="UP000321379">
    <property type="component" value="Unassembled WGS sequence"/>
</dbReference>
<dbReference type="GO" id="GO:0008324">
    <property type="term" value="F:monoatomic cation transmembrane transporter activity"/>
    <property type="evidence" value="ECO:0007669"/>
    <property type="project" value="InterPro"/>
</dbReference>
<dbReference type="InterPro" id="IPR036721">
    <property type="entry name" value="RCK_C_sf"/>
</dbReference>
<dbReference type="InterPro" id="IPR026278">
    <property type="entry name" value="KhtT"/>
</dbReference>
<dbReference type="InterPro" id="IPR058776">
    <property type="entry name" value="KhtT-like_N"/>
</dbReference>
<sequence length="162" mass="16757">MSVRVEKVDLPGIGTRHDVITKKGRRIGVVSHRSGERELALFGVEDPDEAIDSIALTDDEAAALADVLGASLMLGQLAGIREQAAGLFTEQLLISAGSPYAGEVLGATKARTRTHTSIVAIVRGADVIPSPTPDSPLQAGDTIIAVGTRPGLDALARVLTDG</sequence>
<organism evidence="2 3">
    <name type="scientific">Lacisediminihabitans profunda</name>
    <dbReference type="NCBI Taxonomy" id="2594790"/>
    <lineage>
        <taxon>Bacteria</taxon>
        <taxon>Bacillati</taxon>
        <taxon>Actinomycetota</taxon>
        <taxon>Actinomycetes</taxon>
        <taxon>Micrococcales</taxon>
        <taxon>Microbacteriaceae</taxon>
        <taxon>Lacisediminihabitans</taxon>
    </lineage>
</organism>
<evidence type="ECO:0000313" key="3">
    <source>
        <dbReference type="Proteomes" id="UP000321379"/>
    </source>
</evidence>
<name>A0A5C8UUE0_9MICO</name>
<dbReference type="EMBL" id="VRMG01000004">
    <property type="protein sequence ID" value="TXN31931.1"/>
    <property type="molecule type" value="Genomic_DNA"/>
</dbReference>
<dbReference type="Gene3D" id="3.30.70.1450">
    <property type="entry name" value="Regulator of K+ conductance, C-terminal domain"/>
    <property type="match status" value="1"/>
</dbReference>
<comment type="caution">
    <text evidence="2">The sequence shown here is derived from an EMBL/GenBank/DDBJ whole genome shotgun (WGS) entry which is preliminary data.</text>
</comment>
<dbReference type="PROSITE" id="PS51202">
    <property type="entry name" value="RCK_C"/>
    <property type="match status" value="1"/>
</dbReference>
<dbReference type="RefSeq" id="WP_147782180.1">
    <property type="nucleotide sequence ID" value="NZ_VRMG01000004.1"/>
</dbReference>
<evidence type="ECO:0000259" key="1">
    <source>
        <dbReference type="PROSITE" id="PS51202"/>
    </source>
</evidence>
<dbReference type="AlphaFoldDB" id="A0A5C8UUE0"/>
<dbReference type="PANTHER" id="PTHR30445:SF8">
    <property type="entry name" value="K(+)_H(+) ANTIPORTER SUBUNIT KHTT"/>
    <property type="match status" value="1"/>
</dbReference>
<protein>
    <submittedName>
        <fullName evidence="2">Cation:proton antiporter regulatory subunit</fullName>
    </submittedName>
</protein>
<dbReference type="InterPro" id="IPR050144">
    <property type="entry name" value="AAE_transporter"/>
</dbReference>
<dbReference type="Pfam" id="PF02080">
    <property type="entry name" value="TrkA_C"/>
    <property type="match status" value="1"/>
</dbReference>
<dbReference type="InterPro" id="IPR006037">
    <property type="entry name" value="RCK_C"/>
</dbReference>
<dbReference type="Pfam" id="PF25991">
    <property type="entry name" value="KhtT_N"/>
    <property type="match status" value="1"/>
</dbReference>
<dbReference type="PIRSF" id="PIRSF005028">
    <property type="entry name" value="KhtT"/>
    <property type="match status" value="1"/>
</dbReference>
<gene>
    <name evidence="2" type="ORF">FVP33_03135</name>
</gene>
<dbReference type="SUPFAM" id="SSF116726">
    <property type="entry name" value="TrkA C-terminal domain-like"/>
    <property type="match status" value="1"/>
</dbReference>
<evidence type="ECO:0000313" key="2">
    <source>
        <dbReference type="EMBL" id="TXN31931.1"/>
    </source>
</evidence>
<proteinExistence type="predicted"/>
<reference evidence="2 3" key="1">
    <citation type="submission" date="2019-08" db="EMBL/GenBank/DDBJ databases">
        <title>Bacterial whole genome sequence for Glaciihabitans sp. CHu50b-6-2.</title>
        <authorList>
            <person name="Jin L."/>
        </authorList>
    </citation>
    <scope>NUCLEOTIDE SEQUENCE [LARGE SCALE GENOMIC DNA]</scope>
    <source>
        <strain evidence="2 3">CHu50b-6-2</strain>
    </source>
</reference>